<gene>
    <name evidence="2" type="ORF">Vspart_02742</name>
</gene>
<evidence type="ECO:0000256" key="1">
    <source>
        <dbReference type="SAM" id="Coils"/>
    </source>
</evidence>
<evidence type="ECO:0000313" key="2">
    <source>
        <dbReference type="EMBL" id="QMV15435.1"/>
    </source>
</evidence>
<sequence>MSYKTIQVYNLMAYEFTQVEGDFMSLRESDVKSVIPSGISFQAFLEQLRTGHQVLLTDVPSVPLLIRDRDEWGNQYWRVNPAVESNIDSLAHKAYTERVGLVNHGVGSFYSGSVNALVYTEPYIEPEPVKLSLKERYEKQCQENHLNSEKVWAMLQERKAQEKAQEQQFSLGWMQVKSTQSQQDLWTSLFTSDTTTTQKQLVKKYNTHLNEPVRQGEIVILPTTEPTTDKEKQSLTELQEEAQAASIELAKLSDEEVATVYRHFELLDYYASNGLKYIRDNGLPSDQYAYASIGVGAVATGIEGHLKNVSGIIQEVNVLYVTQVAMASRTGGVNYGSFVAERAALLNKLDQSFTRFSSRAINIPAFRQVKKSLRLSTKSVIHHADEIIEKGIVPNLGKRIANISIGIQGAKYVGRVGVMLSGASALENIHQACVSDENGECAKTSVVETAGFFGGWFGGEIGASVAASAAVSAVTGIAVIIGVTVSAPVLAVATIAGGIAGAVGGGILGSGAGKMSAEVFYETAVDLIDE</sequence>
<feature type="coiled-coil region" evidence="1">
    <location>
        <begin position="228"/>
        <end position="255"/>
    </location>
</feature>
<evidence type="ECO:0000313" key="3">
    <source>
        <dbReference type="Proteomes" id="UP000515264"/>
    </source>
</evidence>
<keyword evidence="3" id="KW-1185">Reference proteome</keyword>
<dbReference type="EMBL" id="CP046268">
    <property type="protein sequence ID" value="QMV15435.1"/>
    <property type="molecule type" value="Genomic_DNA"/>
</dbReference>
<proteinExistence type="predicted"/>
<evidence type="ECO:0008006" key="4">
    <source>
        <dbReference type="Google" id="ProtNLM"/>
    </source>
</evidence>
<protein>
    <recommendedName>
        <fullName evidence="4">LysM domain-containing protein</fullName>
    </recommendedName>
</protein>
<name>A0ABX6R2R4_9VIBR</name>
<reference evidence="2 3" key="1">
    <citation type="journal article" date="2020" name="J. Nat. Prod.">
        <title>Genomics-Metabolomics Profiling Disclosed Marine Vibrio spartinae 3.6 as a Producer of a New Branched Side Chain Prodigiosin.</title>
        <authorList>
            <person name="Vitale G.A."/>
            <person name="Sciarretta M."/>
            <person name="Palma Esposito F."/>
            <person name="January G.G."/>
            <person name="Giaccio M."/>
            <person name="Bunk B."/>
            <person name="Sproer C."/>
            <person name="Bajerski F."/>
            <person name="Power D."/>
            <person name="Festa C."/>
            <person name="Monti M.C."/>
            <person name="D'Auria M.V."/>
            <person name="de Pascale D."/>
        </authorList>
    </citation>
    <scope>NUCLEOTIDE SEQUENCE [LARGE SCALE GENOMIC DNA]</scope>
    <source>
        <strain evidence="2 3">3.6</strain>
    </source>
</reference>
<keyword evidence="1" id="KW-0175">Coiled coil</keyword>
<dbReference type="RefSeq" id="WP_182287699.1">
    <property type="nucleotide sequence ID" value="NZ_CP046268.1"/>
</dbReference>
<accession>A0ABX6R2R4</accession>
<organism evidence="2 3">
    <name type="scientific">Vibrio spartinae</name>
    <dbReference type="NCBI Taxonomy" id="1918945"/>
    <lineage>
        <taxon>Bacteria</taxon>
        <taxon>Pseudomonadati</taxon>
        <taxon>Pseudomonadota</taxon>
        <taxon>Gammaproteobacteria</taxon>
        <taxon>Vibrionales</taxon>
        <taxon>Vibrionaceae</taxon>
        <taxon>Vibrio</taxon>
    </lineage>
</organism>
<dbReference type="Proteomes" id="UP000515264">
    <property type="component" value="Chromosome 1"/>
</dbReference>